<name>S8CL27_9LAMI</name>
<keyword evidence="2" id="KW-1185">Reference proteome</keyword>
<evidence type="ECO:0000313" key="1">
    <source>
        <dbReference type="EMBL" id="EPS65421.1"/>
    </source>
</evidence>
<dbReference type="EMBL" id="AUSU01004236">
    <property type="protein sequence ID" value="EPS65421.1"/>
    <property type="molecule type" value="Genomic_DNA"/>
</dbReference>
<organism evidence="1 2">
    <name type="scientific">Genlisea aurea</name>
    <dbReference type="NCBI Taxonomy" id="192259"/>
    <lineage>
        <taxon>Eukaryota</taxon>
        <taxon>Viridiplantae</taxon>
        <taxon>Streptophyta</taxon>
        <taxon>Embryophyta</taxon>
        <taxon>Tracheophyta</taxon>
        <taxon>Spermatophyta</taxon>
        <taxon>Magnoliopsida</taxon>
        <taxon>eudicotyledons</taxon>
        <taxon>Gunneridae</taxon>
        <taxon>Pentapetalae</taxon>
        <taxon>asterids</taxon>
        <taxon>lamiids</taxon>
        <taxon>Lamiales</taxon>
        <taxon>Lentibulariaceae</taxon>
        <taxon>Genlisea</taxon>
    </lineage>
</organism>
<sequence>MVFMLTPKNRGSEFTLRSSLTHFLTLAAGKPSAAMASTAASIRDDRGFKPKNP</sequence>
<comment type="caution">
    <text evidence="1">The sequence shown here is derived from an EMBL/GenBank/DDBJ whole genome shotgun (WGS) entry which is preliminary data.</text>
</comment>
<accession>S8CL27</accession>
<proteinExistence type="predicted"/>
<dbReference type="Proteomes" id="UP000015453">
    <property type="component" value="Unassembled WGS sequence"/>
</dbReference>
<gene>
    <name evidence="1" type="ORF">M569_09357</name>
</gene>
<dbReference type="AlphaFoldDB" id="S8CL27"/>
<evidence type="ECO:0000313" key="2">
    <source>
        <dbReference type="Proteomes" id="UP000015453"/>
    </source>
</evidence>
<reference evidence="1 2" key="1">
    <citation type="journal article" date="2013" name="BMC Genomics">
        <title>The miniature genome of a carnivorous plant Genlisea aurea contains a low number of genes and short non-coding sequences.</title>
        <authorList>
            <person name="Leushkin E.V."/>
            <person name="Sutormin R.A."/>
            <person name="Nabieva E.R."/>
            <person name="Penin A.A."/>
            <person name="Kondrashov A.S."/>
            <person name="Logacheva M.D."/>
        </authorList>
    </citation>
    <scope>NUCLEOTIDE SEQUENCE [LARGE SCALE GENOMIC DNA]</scope>
</reference>
<protein>
    <submittedName>
        <fullName evidence="1">Uncharacterized protein</fullName>
    </submittedName>
</protein>